<reference evidence="2 3" key="1">
    <citation type="journal article" date="2017" name="Antonie Van Leeuwenhoek">
        <title>Rhizobium rhizosphaerae sp. nov., a novel species isolated from rice rhizosphere.</title>
        <authorList>
            <person name="Zhao J.J."/>
            <person name="Zhang J."/>
            <person name="Zhang R.J."/>
            <person name="Zhang C.W."/>
            <person name="Yin H.Q."/>
            <person name="Zhang X.X."/>
        </authorList>
    </citation>
    <scope>NUCLEOTIDE SEQUENCE [LARGE SCALE GENOMIC DNA]</scope>
    <source>
        <strain evidence="2 3">E3</strain>
    </source>
</reference>
<keyword evidence="3" id="KW-1185">Reference proteome</keyword>
<sequence>MKIVLLLILLVPFNTQASSFKELGERGGTKNGVLEKLGNPSIKKKFLAPNFEIKGVGNSTCFKANNLKLIDVWAYKKPKGFYQLVFDKEELICLRWSSSEEPFANIQP</sequence>
<evidence type="ECO:0000313" key="3">
    <source>
        <dbReference type="Proteomes" id="UP000006334"/>
    </source>
</evidence>
<protein>
    <submittedName>
        <fullName evidence="2">Uncharacterized protein</fullName>
    </submittedName>
</protein>
<organism evidence="2 3">
    <name type="scientific">Aliiglaciecola lipolytica E3</name>
    <dbReference type="NCBI Taxonomy" id="1127673"/>
    <lineage>
        <taxon>Bacteria</taxon>
        <taxon>Pseudomonadati</taxon>
        <taxon>Pseudomonadota</taxon>
        <taxon>Gammaproteobacteria</taxon>
        <taxon>Alteromonadales</taxon>
        <taxon>Alteromonadaceae</taxon>
        <taxon>Aliiglaciecola</taxon>
    </lineage>
</organism>
<feature type="chain" id="PRO_5003897400" evidence="1">
    <location>
        <begin position="18"/>
        <end position="108"/>
    </location>
</feature>
<dbReference type="RefSeq" id="WP_008845168.1">
    <property type="nucleotide sequence ID" value="NZ_BAEN01000053.1"/>
</dbReference>
<dbReference type="STRING" id="1127673.GLIP_2742"/>
<accession>K6YFH2</accession>
<evidence type="ECO:0000256" key="1">
    <source>
        <dbReference type="SAM" id="SignalP"/>
    </source>
</evidence>
<keyword evidence="1" id="KW-0732">Signal</keyword>
<evidence type="ECO:0000313" key="2">
    <source>
        <dbReference type="EMBL" id="GAC15363.1"/>
    </source>
</evidence>
<dbReference type="EMBL" id="BAEN01000053">
    <property type="protein sequence ID" value="GAC15363.1"/>
    <property type="molecule type" value="Genomic_DNA"/>
</dbReference>
<dbReference type="Proteomes" id="UP000006334">
    <property type="component" value="Unassembled WGS sequence"/>
</dbReference>
<gene>
    <name evidence="2" type="ORF">GLIP_2742</name>
</gene>
<feature type="signal peptide" evidence="1">
    <location>
        <begin position="1"/>
        <end position="17"/>
    </location>
</feature>
<comment type="caution">
    <text evidence="2">The sequence shown here is derived from an EMBL/GenBank/DDBJ whole genome shotgun (WGS) entry which is preliminary data.</text>
</comment>
<proteinExistence type="predicted"/>
<name>K6YFH2_9ALTE</name>
<dbReference type="AlphaFoldDB" id="K6YFH2"/>